<comment type="caution">
    <text evidence="1">The sequence shown here is derived from an EMBL/GenBank/DDBJ whole genome shotgun (WGS) entry which is preliminary data.</text>
</comment>
<dbReference type="InterPro" id="IPR026349">
    <property type="entry name" value="CHP04255"/>
</dbReference>
<dbReference type="RefSeq" id="WP_165030155.1">
    <property type="nucleotide sequence ID" value="NZ_JAAKZF010000026.1"/>
</dbReference>
<gene>
    <name evidence="1" type="ORF">G6N73_18390</name>
</gene>
<dbReference type="Proteomes" id="UP001642900">
    <property type="component" value="Unassembled WGS sequence"/>
</dbReference>
<evidence type="ECO:0000313" key="2">
    <source>
        <dbReference type="Proteomes" id="UP001642900"/>
    </source>
</evidence>
<accession>A0A6G4WEU8</accession>
<dbReference type="AlphaFoldDB" id="A0A6G4WEU8"/>
<evidence type="ECO:0000313" key="1">
    <source>
        <dbReference type="EMBL" id="NGO53114.1"/>
    </source>
</evidence>
<protein>
    <submittedName>
        <fullName evidence="1">TIGR04255 family protein</fullName>
    </submittedName>
</protein>
<organism evidence="1 2">
    <name type="scientific">Allomesorhizobium camelthorni</name>
    <dbReference type="NCBI Taxonomy" id="475069"/>
    <lineage>
        <taxon>Bacteria</taxon>
        <taxon>Pseudomonadati</taxon>
        <taxon>Pseudomonadota</taxon>
        <taxon>Alphaproteobacteria</taxon>
        <taxon>Hyphomicrobiales</taxon>
        <taxon>Phyllobacteriaceae</taxon>
        <taxon>Allomesorhizobium</taxon>
    </lineage>
</organism>
<dbReference type="EMBL" id="JAAKZF010000026">
    <property type="protein sequence ID" value="NGO53114.1"/>
    <property type="molecule type" value="Genomic_DNA"/>
</dbReference>
<proteinExistence type="predicted"/>
<sequence length="261" mass="29092">MSKKMSNAPVFFAIMQARFNPILALDSYAPAIQENLRRHGFPDVQKNILNTFNLTILPEGASGQVPVSQVAQYSFLDADRTSGFLLDQGALSFQTTEYDVFETFSDNFLRGLDIVHKAVELSYTDRIGFRYLDAVFPKGGEHLPQYLNEWVLGLYEKSGGKIAHSLNETVFSVSDVSVTARTVIQDGPLGFPPDLQGHRLAVPSRFQSLNGVHAVLDNDGSIQRRESFALQTVKDRLTAIHEEIVKAFRATVTEHAMEVWA</sequence>
<name>A0A6G4WEU8_9HYPH</name>
<dbReference type="NCBIfam" id="TIGR04255">
    <property type="entry name" value="sporadTIGR04255"/>
    <property type="match status" value="1"/>
</dbReference>
<reference evidence="1 2" key="1">
    <citation type="submission" date="2020-02" db="EMBL/GenBank/DDBJ databases">
        <title>Genome sequence of strain CCNWXJ40-4.</title>
        <authorList>
            <person name="Gao J."/>
            <person name="Sun J."/>
        </authorList>
    </citation>
    <scope>NUCLEOTIDE SEQUENCE [LARGE SCALE GENOMIC DNA]</scope>
    <source>
        <strain evidence="1 2">CCNWXJ 40-4</strain>
    </source>
</reference>
<keyword evidence="2" id="KW-1185">Reference proteome</keyword>